<dbReference type="EMBL" id="LR590463">
    <property type="protein sequence ID" value="VTP67419.1"/>
    <property type="molecule type" value="Genomic_DNA"/>
</dbReference>
<evidence type="ECO:0000313" key="2">
    <source>
        <dbReference type="Proteomes" id="UP000307968"/>
    </source>
</evidence>
<gene>
    <name evidence="1" type="ORF">NCTC12971_05098</name>
</gene>
<sequence>MHDAAGNRLALTVRAVNETAEGWFREGWHNDTRYVFDRAGNLRQRRYTDGSRQDFVWDESQQLVAVHQGESVTHYAYDGLGRRIGKQTATESRWFYWQGDALLAEVAEPGASRCVRWRCTTWPVGCSERSGRRRSLTICGIRLLPRQLPAVRAADAAGGGTQQLPLSLRPERRAGAADRRTGRAGVVGAMRGLGRAGGGACRPGGQPAALPGAVL</sequence>
<dbReference type="PANTHER" id="PTHR32305">
    <property type="match status" value="1"/>
</dbReference>
<dbReference type="InterPro" id="IPR006530">
    <property type="entry name" value="YD"/>
</dbReference>
<dbReference type="Gene3D" id="2.180.10.10">
    <property type="entry name" value="RHS repeat-associated core"/>
    <property type="match status" value="1"/>
</dbReference>
<proteinExistence type="predicted"/>
<evidence type="ECO:0008006" key="3">
    <source>
        <dbReference type="Google" id="ProtNLM"/>
    </source>
</evidence>
<accession>A0A4U9HXR6</accession>
<protein>
    <recommendedName>
        <fullName evidence="3">Cell wall-associated polypeptide CWBP200</fullName>
    </recommendedName>
</protein>
<organism evidence="1 2">
    <name type="scientific">Serratia rubidaea</name>
    <name type="common">Serratia marinorubra</name>
    <dbReference type="NCBI Taxonomy" id="61652"/>
    <lineage>
        <taxon>Bacteria</taxon>
        <taxon>Pseudomonadati</taxon>
        <taxon>Pseudomonadota</taxon>
        <taxon>Gammaproteobacteria</taxon>
        <taxon>Enterobacterales</taxon>
        <taxon>Yersiniaceae</taxon>
        <taxon>Serratia</taxon>
    </lineage>
</organism>
<dbReference type="AlphaFoldDB" id="A0A4U9HXR6"/>
<dbReference type="InterPro" id="IPR050708">
    <property type="entry name" value="T6SS_VgrG/RHS"/>
</dbReference>
<name>A0A4U9HXR6_SERRU</name>
<evidence type="ECO:0000313" key="1">
    <source>
        <dbReference type="EMBL" id="VTP67419.1"/>
    </source>
</evidence>
<dbReference type="PANTHER" id="PTHR32305:SF15">
    <property type="entry name" value="PROTEIN RHSA-RELATED"/>
    <property type="match status" value="1"/>
</dbReference>
<dbReference type="Proteomes" id="UP000307968">
    <property type="component" value="Chromosome"/>
</dbReference>
<reference evidence="1 2" key="1">
    <citation type="submission" date="2019-05" db="EMBL/GenBank/DDBJ databases">
        <authorList>
            <consortium name="Pathogen Informatics"/>
        </authorList>
    </citation>
    <scope>NUCLEOTIDE SEQUENCE [LARGE SCALE GENOMIC DNA]</scope>
    <source>
        <strain evidence="1 2">NCTC12971</strain>
    </source>
</reference>
<dbReference type="NCBIfam" id="TIGR01643">
    <property type="entry name" value="YD_repeat_2x"/>
    <property type="match status" value="1"/>
</dbReference>